<name>A0ABX9XLQ8_9PSED</name>
<protein>
    <submittedName>
        <fullName evidence="1">Cryptochrome/photolyase family protein</fullName>
    </submittedName>
</protein>
<dbReference type="Gene3D" id="1.10.579.10">
    <property type="entry name" value="DNA Cyclobutane Dipyrimidine Photolyase, subunit A, domain 3"/>
    <property type="match status" value="1"/>
</dbReference>
<organism evidence="1 2">
    <name type="scientific">Pseudomonas neustonica</name>
    <dbReference type="NCBI Taxonomy" id="2487346"/>
    <lineage>
        <taxon>Bacteria</taxon>
        <taxon>Pseudomonadati</taxon>
        <taxon>Pseudomonadota</taxon>
        <taxon>Gammaproteobacteria</taxon>
        <taxon>Pseudomonadales</taxon>
        <taxon>Pseudomonadaceae</taxon>
        <taxon>Pseudomonas</taxon>
    </lineage>
</organism>
<dbReference type="RefSeq" id="WP_123888101.1">
    <property type="nucleotide sequence ID" value="NZ_RKKU01000002.1"/>
</dbReference>
<dbReference type="PANTHER" id="PTHR38657:SF1">
    <property type="entry name" value="SLR1343 PROTEIN"/>
    <property type="match status" value="1"/>
</dbReference>
<dbReference type="EMBL" id="RKKU01000002">
    <property type="protein sequence ID" value="ROZ87813.1"/>
    <property type="molecule type" value="Genomic_DNA"/>
</dbReference>
<dbReference type="Proteomes" id="UP000275199">
    <property type="component" value="Unassembled WGS sequence"/>
</dbReference>
<sequence length="525" mass="60827">MAKRYQRLRLILGDQLNARHSWFRQKDETTLYLLAELHQEATYVTHHVQKICAFFAAMSAFATALKGAGHEVLHLDLDDTQDYPSLPALLELLIAKYEIQHLDYQLPDEYRLRQQLASFAEDSAIDVSVFESEHFFLRDNELREHFTQGKRHQMEAFYRRMRVRFQVLMDDDSSPEGGQWNHDQDNRNKLKKDDLKHIPQPLLFANDVSGILERLQRHEIKTMGQTSAQLPWPTNRQQAIDLLEHFCRHGLPRFGYFQDAMTGKLESSDQASQWSLYHSRLSFALNSKMLDPQRVINSAIAHYRDPQAEAINIAQIEGFVRQILGWREFVRGIYWANMPDYAGFNALSAERELPSWFWSAKTNMRCLQQAISQSLDFAYAHHIQRLMITGNFCLLAGIHPNQVDQWYMGIYIDAIEWVELPNTRGMSQFADGGIVGSKAYAASGNYVNKMSDYCADCTYQVKQTSEPTSCPLNSLYWHFMSRHEADFSGNPRNSMVYANWHKKTAEQRSAILKRAEALLADIEQL</sequence>
<dbReference type="Gene3D" id="1.25.40.80">
    <property type="match status" value="1"/>
</dbReference>
<comment type="caution">
    <text evidence="1">The sequence shown here is derived from an EMBL/GenBank/DDBJ whole genome shotgun (WGS) entry which is preliminary data.</text>
</comment>
<gene>
    <name evidence="1" type="ORF">EF096_02815</name>
</gene>
<proteinExistence type="predicted"/>
<dbReference type="SUPFAM" id="SSF48173">
    <property type="entry name" value="Cryptochrome/photolyase FAD-binding domain"/>
    <property type="match status" value="1"/>
</dbReference>
<dbReference type="Gene3D" id="3.40.50.620">
    <property type="entry name" value="HUPs"/>
    <property type="match status" value="1"/>
</dbReference>
<dbReference type="Pfam" id="PF04244">
    <property type="entry name" value="DPRP"/>
    <property type="match status" value="1"/>
</dbReference>
<evidence type="ECO:0000313" key="2">
    <source>
        <dbReference type="Proteomes" id="UP000275199"/>
    </source>
</evidence>
<dbReference type="InterPro" id="IPR007357">
    <property type="entry name" value="PhrB-like"/>
</dbReference>
<evidence type="ECO:0000313" key="1">
    <source>
        <dbReference type="EMBL" id="ROZ87813.1"/>
    </source>
</evidence>
<dbReference type="InterPro" id="IPR052551">
    <property type="entry name" value="UV-DNA_repair_photolyase"/>
</dbReference>
<dbReference type="InterPro" id="IPR036134">
    <property type="entry name" value="Crypto/Photolyase_FAD-like_sf"/>
</dbReference>
<dbReference type="InterPro" id="IPR014729">
    <property type="entry name" value="Rossmann-like_a/b/a_fold"/>
</dbReference>
<dbReference type="Gene3D" id="1.10.10.1710">
    <property type="entry name" value="Deoxyribodipyrimidine photolyase-related"/>
    <property type="match status" value="1"/>
</dbReference>
<dbReference type="PANTHER" id="PTHR38657">
    <property type="entry name" value="SLR1343 PROTEIN"/>
    <property type="match status" value="1"/>
</dbReference>
<accession>A0ABX9XLQ8</accession>
<keyword evidence="2" id="KW-1185">Reference proteome</keyword>
<reference evidence="1 2" key="1">
    <citation type="submission" date="2018-11" db="EMBL/GenBank/DDBJ databases">
        <authorList>
            <person name="Jang G.I."/>
            <person name="Hwang C.Y."/>
        </authorList>
    </citation>
    <scope>NUCLEOTIDE SEQUENCE [LARGE SCALE GENOMIC DNA]</scope>
    <source>
        <strain evidence="1 2">SSM26</strain>
    </source>
</reference>